<evidence type="ECO:0000256" key="5">
    <source>
        <dbReference type="PROSITE-ProRule" id="PRU00723"/>
    </source>
</evidence>
<evidence type="ECO:0000256" key="4">
    <source>
        <dbReference type="ARBA" id="ARBA00022833"/>
    </source>
</evidence>
<dbReference type="PANTHER" id="PTHR12547:SF18">
    <property type="entry name" value="PROTEIN TIS11"/>
    <property type="match status" value="1"/>
</dbReference>
<keyword evidence="1 5" id="KW-0479">Metal-binding</keyword>
<feature type="zinc finger region" description="C3H1-type" evidence="5">
    <location>
        <begin position="107"/>
        <end position="134"/>
    </location>
</feature>
<dbReference type="PANTHER" id="PTHR12547">
    <property type="entry name" value="CCCH ZINC FINGER/TIS11-RELATED"/>
    <property type="match status" value="1"/>
</dbReference>
<dbReference type="Gene3D" id="4.10.1000.10">
    <property type="entry name" value="Zinc finger, CCCH-type"/>
    <property type="match status" value="3"/>
</dbReference>
<evidence type="ECO:0000313" key="8">
    <source>
        <dbReference type="EMBL" id="CEM35084.1"/>
    </source>
</evidence>
<dbReference type="SMART" id="SM00356">
    <property type="entry name" value="ZnF_C3H1"/>
    <property type="match status" value="3"/>
</dbReference>
<accession>A0A0G4GVU1</accession>
<name>A0A0G4GVU1_VITBC</name>
<feature type="compositionally biased region" description="Low complexity" evidence="6">
    <location>
        <begin position="199"/>
        <end position="217"/>
    </location>
</feature>
<keyword evidence="4 5" id="KW-0862">Zinc</keyword>
<dbReference type="Pfam" id="PF00642">
    <property type="entry name" value="zf-CCCH"/>
    <property type="match status" value="2"/>
</dbReference>
<protein>
    <recommendedName>
        <fullName evidence="7">C3H1-type domain-containing protein</fullName>
    </recommendedName>
</protein>
<dbReference type="Pfam" id="PF14608">
    <property type="entry name" value="zf-CCCH_2"/>
    <property type="match status" value="1"/>
</dbReference>
<feature type="region of interest" description="Disordered" evidence="6">
    <location>
        <begin position="1"/>
        <end position="23"/>
    </location>
</feature>
<dbReference type="InterPro" id="IPR045877">
    <property type="entry name" value="ZFP36-like"/>
</dbReference>
<evidence type="ECO:0000313" key="9">
    <source>
        <dbReference type="Proteomes" id="UP000041254"/>
    </source>
</evidence>
<dbReference type="OrthoDB" id="410307at2759"/>
<dbReference type="InterPro" id="IPR036855">
    <property type="entry name" value="Znf_CCCH_sf"/>
</dbReference>
<keyword evidence="2" id="KW-0677">Repeat</keyword>
<feature type="zinc finger region" description="C3H1-type" evidence="5">
    <location>
        <begin position="36"/>
        <end position="63"/>
    </location>
</feature>
<evidence type="ECO:0000259" key="7">
    <source>
        <dbReference type="PROSITE" id="PS50103"/>
    </source>
</evidence>
<dbReference type="GO" id="GO:0010468">
    <property type="term" value="P:regulation of gene expression"/>
    <property type="evidence" value="ECO:0007669"/>
    <property type="project" value="UniProtKB-ARBA"/>
</dbReference>
<feature type="domain" description="C3H1-type" evidence="7">
    <location>
        <begin position="71"/>
        <end position="99"/>
    </location>
</feature>
<feature type="compositionally biased region" description="Pro residues" evidence="6">
    <location>
        <begin position="160"/>
        <end position="169"/>
    </location>
</feature>
<feature type="domain" description="C3H1-type" evidence="7">
    <location>
        <begin position="36"/>
        <end position="63"/>
    </location>
</feature>
<dbReference type="InParanoid" id="A0A0G4GVU1"/>
<dbReference type="GO" id="GO:0003729">
    <property type="term" value="F:mRNA binding"/>
    <property type="evidence" value="ECO:0007669"/>
    <property type="project" value="InterPro"/>
</dbReference>
<dbReference type="EMBL" id="CDMY01000840">
    <property type="protein sequence ID" value="CEM35084.1"/>
    <property type="molecule type" value="Genomic_DNA"/>
</dbReference>
<keyword evidence="9" id="KW-1185">Reference proteome</keyword>
<keyword evidence="3 5" id="KW-0863">Zinc-finger</keyword>
<dbReference type="GO" id="GO:0051252">
    <property type="term" value="P:regulation of RNA metabolic process"/>
    <property type="evidence" value="ECO:0007669"/>
    <property type="project" value="UniProtKB-ARBA"/>
</dbReference>
<dbReference type="PROSITE" id="PS50103">
    <property type="entry name" value="ZF_C3H1"/>
    <property type="match status" value="3"/>
</dbReference>
<reference evidence="8 9" key="1">
    <citation type="submission" date="2014-11" db="EMBL/GenBank/DDBJ databases">
        <authorList>
            <person name="Zhu J."/>
            <person name="Qi W."/>
            <person name="Song R."/>
        </authorList>
    </citation>
    <scope>NUCLEOTIDE SEQUENCE [LARGE SCALE GENOMIC DNA]</scope>
</reference>
<feature type="region of interest" description="Disordered" evidence="6">
    <location>
        <begin position="257"/>
        <end position="276"/>
    </location>
</feature>
<dbReference type="FunFam" id="4.10.1000.10:FF:000003">
    <property type="entry name" value="Zinc finger CCCH domain-containing protein"/>
    <property type="match status" value="1"/>
</dbReference>
<feature type="domain" description="C3H1-type" evidence="7">
    <location>
        <begin position="107"/>
        <end position="134"/>
    </location>
</feature>
<dbReference type="Proteomes" id="UP000041254">
    <property type="component" value="Unassembled WGS sequence"/>
</dbReference>
<proteinExistence type="predicted"/>
<dbReference type="AlphaFoldDB" id="A0A0G4GVU1"/>
<dbReference type="InterPro" id="IPR000571">
    <property type="entry name" value="Znf_CCCH"/>
</dbReference>
<gene>
    <name evidence="8" type="ORF">Vbra_18848</name>
</gene>
<feature type="zinc finger region" description="C3H1-type" evidence="5">
    <location>
        <begin position="71"/>
        <end position="99"/>
    </location>
</feature>
<dbReference type="GO" id="GO:0008270">
    <property type="term" value="F:zinc ion binding"/>
    <property type="evidence" value="ECO:0007669"/>
    <property type="project" value="UniProtKB-KW"/>
</dbReference>
<evidence type="ECO:0000256" key="6">
    <source>
        <dbReference type="SAM" id="MobiDB-lite"/>
    </source>
</evidence>
<dbReference type="STRING" id="1169540.A0A0G4GVU1"/>
<dbReference type="VEuPathDB" id="CryptoDB:Vbra_18848"/>
<evidence type="ECO:0000256" key="1">
    <source>
        <dbReference type="ARBA" id="ARBA00022723"/>
    </source>
</evidence>
<organism evidence="8 9">
    <name type="scientific">Vitrella brassicaformis (strain CCMP3155)</name>
    <dbReference type="NCBI Taxonomy" id="1169540"/>
    <lineage>
        <taxon>Eukaryota</taxon>
        <taxon>Sar</taxon>
        <taxon>Alveolata</taxon>
        <taxon>Colpodellida</taxon>
        <taxon>Vitrellaceae</taxon>
        <taxon>Vitrella</taxon>
    </lineage>
</organism>
<evidence type="ECO:0000256" key="2">
    <source>
        <dbReference type="ARBA" id="ARBA00022737"/>
    </source>
</evidence>
<dbReference type="SUPFAM" id="SSF90229">
    <property type="entry name" value="CCCH zinc finger"/>
    <property type="match status" value="3"/>
</dbReference>
<sequence length="412" mass="44132">MAAVMPVDPPSASGGSVDAENDPKRCKVPASLQQRFYRTKMCQLHLAGRCKKATNCTFAHDESDLRALPDLARTRLCETFVTTGSCPNGDTCRYAHTESDLRSTVEFFKTSICPRWKRGDCPMGDKCRFAHGAEELRRRPLLKKSSSEESTSDEHDGSPQPSPIPPSSPSPSQQTDLMPLAPPPSPAPTATGGGGQMMSTSSSTSSSTDVSPCSHSTRVPSVDESIDGLEGERCEFTLTGMVSPHIHNNSASGGGCDGGYGYDGEQQYHHQQHQTQVPPLPPFPVTQPYVPFYMMGAAPPSPPQSLYPLPLLPYATHTCPSPPLTVSHVQQMSKGDQYQQGGGSGGMCCAGGSPTHTDSTDEGVGEVRRQHSASLSACSSVTYAAPPINFMLFASQTSHEELLRHQPTSYDD</sequence>
<feature type="region of interest" description="Disordered" evidence="6">
    <location>
        <begin position="138"/>
        <end position="226"/>
    </location>
</feature>
<evidence type="ECO:0000256" key="3">
    <source>
        <dbReference type="ARBA" id="ARBA00022771"/>
    </source>
</evidence>